<name>A0A845UWZ4_9GAMM</name>
<evidence type="ECO:0000313" key="3">
    <source>
        <dbReference type="Proteomes" id="UP000484885"/>
    </source>
</evidence>
<dbReference type="PROSITE" id="PS50914">
    <property type="entry name" value="BON"/>
    <property type="match status" value="2"/>
</dbReference>
<evidence type="ECO:0000313" key="2">
    <source>
        <dbReference type="EMBL" id="NDY96383.1"/>
    </source>
</evidence>
<evidence type="ECO:0000259" key="1">
    <source>
        <dbReference type="PROSITE" id="PS50914"/>
    </source>
</evidence>
<dbReference type="RefSeq" id="WP_164211784.1">
    <property type="nucleotide sequence ID" value="NZ_JAAGSC010000042.1"/>
</dbReference>
<dbReference type="Gene3D" id="3.30.1340.30">
    <property type="match status" value="1"/>
</dbReference>
<dbReference type="PANTHER" id="PTHR34606">
    <property type="entry name" value="BON DOMAIN-CONTAINING PROTEIN"/>
    <property type="match status" value="1"/>
</dbReference>
<gene>
    <name evidence="2" type="ORF">G3I74_11645</name>
</gene>
<feature type="domain" description="BON" evidence="1">
    <location>
        <begin position="46"/>
        <end position="115"/>
    </location>
</feature>
<dbReference type="Pfam" id="PF04972">
    <property type="entry name" value="BON"/>
    <property type="match status" value="2"/>
</dbReference>
<dbReference type="SMART" id="SM00749">
    <property type="entry name" value="BON"/>
    <property type="match status" value="2"/>
</dbReference>
<dbReference type="Proteomes" id="UP000484885">
    <property type="component" value="Unassembled WGS sequence"/>
</dbReference>
<dbReference type="EMBL" id="JAAGSC010000042">
    <property type="protein sequence ID" value="NDY96383.1"/>
    <property type="molecule type" value="Genomic_DNA"/>
</dbReference>
<dbReference type="InterPro" id="IPR007055">
    <property type="entry name" value="BON_dom"/>
</dbReference>
<dbReference type="InterPro" id="IPR051686">
    <property type="entry name" value="Lipoprotein_DolP"/>
</dbReference>
<comment type="caution">
    <text evidence="2">The sequence shown here is derived from an EMBL/GenBank/DDBJ whole genome shotgun (WGS) entry which is preliminary data.</text>
</comment>
<protein>
    <submittedName>
        <fullName evidence="2">BON domain-containing protein</fullName>
    </submittedName>
</protein>
<dbReference type="AlphaFoldDB" id="A0A845UWZ4"/>
<dbReference type="InterPro" id="IPR014004">
    <property type="entry name" value="Transpt-assoc_nodulatn_dom_bac"/>
</dbReference>
<keyword evidence="3" id="KW-1185">Reference proteome</keyword>
<feature type="domain" description="BON" evidence="1">
    <location>
        <begin position="124"/>
        <end position="194"/>
    </location>
</feature>
<organism evidence="2 3">
    <name type="scientific">Wenzhouxiangella limi</name>
    <dbReference type="NCBI Taxonomy" id="2707351"/>
    <lineage>
        <taxon>Bacteria</taxon>
        <taxon>Pseudomonadati</taxon>
        <taxon>Pseudomonadota</taxon>
        <taxon>Gammaproteobacteria</taxon>
        <taxon>Chromatiales</taxon>
        <taxon>Wenzhouxiangellaceae</taxon>
        <taxon>Wenzhouxiangella</taxon>
    </lineage>
</organism>
<sequence>MKPIVRLIFALLLVSQILGCAAVVVGGVVATGVAVHDRRSVGTVIDDGVLEIQVRDALYQGDELDGSSRIKINAFNGWVVLAGEVPAESLIELATQRASDVDGVQRLFNELVVAERASLGQASNDRWISTRVKASFTAVRDLPGFDPTRVQVTVARGVVYLQGLVTQAEADAVIERARTVRGVERVVTMFDIRDDID</sequence>
<proteinExistence type="predicted"/>
<reference evidence="2 3" key="1">
    <citation type="submission" date="2020-02" db="EMBL/GenBank/DDBJ databases">
        <authorList>
            <person name="Zhang X.-Y."/>
        </authorList>
    </citation>
    <scope>NUCLEOTIDE SEQUENCE [LARGE SCALE GENOMIC DNA]</scope>
    <source>
        <strain evidence="2 3">C33</strain>
    </source>
</reference>
<dbReference type="PANTHER" id="PTHR34606:SF15">
    <property type="entry name" value="BON DOMAIN-CONTAINING PROTEIN"/>
    <property type="match status" value="1"/>
</dbReference>
<accession>A0A845UWZ4</accession>